<reference evidence="1" key="1">
    <citation type="journal article" date="2019" name="Sci. Rep.">
        <title>Draft genome of Tanacetum cinerariifolium, the natural source of mosquito coil.</title>
        <authorList>
            <person name="Yamashiro T."/>
            <person name="Shiraishi A."/>
            <person name="Satake H."/>
            <person name="Nakayama K."/>
        </authorList>
    </citation>
    <scope>NUCLEOTIDE SEQUENCE</scope>
</reference>
<gene>
    <name evidence="1" type="ORF">Tci_898695</name>
</gene>
<dbReference type="Gene3D" id="3.20.20.70">
    <property type="entry name" value="Aldolase class I"/>
    <property type="match status" value="1"/>
</dbReference>
<comment type="caution">
    <text evidence="1">The sequence shown here is derived from an EMBL/GenBank/DDBJ whole genome shotgun (WGS) entry which is preliminary data.</text>
</comment>
<organism evidence="1">
    <name type="scientific">Tanacetum cinerariifolium</name>
    <name type="common">Dalmatian daisy</name>
    <name type="synonym">Chrysanthemum cinerariifolium</name>
    <dbReference type="NCBI Taxonomy" id="118510"/>
    <lineage>
        <taxon>Eukaryota</taxon>
        <taxon>Viridiplantae</taxon>
        <taxon>Streptophyta</taxon>
        <taxon>Embryophyta</taxon>
        <taxon>Tracheophyta</taxon>
        <taxon>Spermatophyta</taxon>
        <taxon>Magnoliopsida</taxon>
        <taxon>eudicotyledons</taxon>
        <taxon>Gunneridae</taxon>
        <taxon>Pentapetalae</taxon>
        <taxon>asterids</taxon>
        <taxon>campanulids</taxon>
        <taxon>Asterales</taxon>
        <taxon>Asteraceae</taxon>
        <taxon>Asteroideae</taxon>
        <taxon>Anthemideae</taxon>
        <taxon>Anthemidinae</taxon>
        <taxon>Tanacetum</taxon>
    </lineage>
</organism>
<dbReference type="EMBL" id="BKCJ011371381">
    <property type="protein sequence ID" value="GFD26726.1"/>
    <property type="molecule type" value="Genomic_DNA"/>
</dbReference>
<sequence>MAKNPSEFDPRKYLAKTVSAMRDVCIARYEAFGTAGNASKIKPISLEKMFERYAKGELNAKVTTVANAVCQARTIRHCRHLQQLPQG</sequence>
<evidence type="ECO:0000313" key="1">
    <source>
        <dbReference type="EMBL" id="GFD26726.1"/>
    </source>
</evidence>
<dbReference type="AlphaFoldDB" id="A0A699V064"/>
<proteinExistence type="predicted"/>
<evidence type="ECO:0008006" key="2">
    <source>
        <dbReference type="Google" id="ProtNLM"/>
    </source>
</evidence>
<accession>A0A699V064</accession>
<dbReference type="InterPro" id="IPR013785">
    <property type="entry name" value="Aldolase_TIM"/>
</dbReference>
<name>A0A699V064_TANCI</name>
<protein>
    <recommendedName>
        <fullName evidence="2">Fructose-bisphosphate aldolase</fullName>
    </recommendedName>
</protein>